<comment type="caution">
    <text evidence="11">The sequence shown here is derived from an EMBL/GenBank/DDBJ whole genome shotgun (WGS) entry which is preliminary data.</text>
</comment>
<feature type="transmembrane region" description="Helical" evidence="9">
    <location>
        <begin position="143"/>
        <end position="171"/>
    </location>
</feature>
<feature type="transmembrane region" description="Helical" evidence="9">
    <location>
        <begin position="258"/>
        <end position="283"/>
    </location>
</feature>
<feature type="transmembrane region" description="Helical" evidence="9">
    <location>
        <begin position="191"/>
        <end position="216"/>
    </location>
</feature>
<dbReference type="CDD" id="cd07216">
    <property type="entry name" value="Pat17_PNPLA8_PNPLA9_like3"/>
    <property type="match status" value="1"/>
</dbReference>
<evidence type="ECO:0000256" key="4">
    <source>
        <dbReference type="ARBA" id="ARBA00023098"/>
    </source>
</evidence>
<dbReference type="InterPro" id="IPR049326">
    <property type="entry name" value="Rhodopsin_dom_fungi"/>
</dbReference>
<evidence type="ECO:0000256" key="5">
    <source>
        <dbReference type="ARBA" id="ARBA00023136"/>
    </source>
</evidence>
<comment type="subcellular location">
    <subcellularLocation>
        <location evidence="1">Membrane</location>
        <topology evidence="1">Multi-pass membrane protein</topology>
    </subcellularLocation>
</comment>
<dbReference type="EMBL" id="JAAABM010000007">
    <property type="protein sequence ID" value="KAF7676425.1"/>
    <property type="molecule type" value="Genomic_DNA"/>
</dbReference>
<gene>
    <name evidence="11" type="ORF">GT037_005930</name>
</gene>
<reference evidence="11" key="1">
    <citation type="submission" date="2020-01" db="EMBL/GenBank/DDBJ databases">
        <authorList>
            <person name="Feng Z.H.Z."/>
        </authorList>
    </citation>
    <scope>NUCLEOTIDE SEQUENCE</scope>
    <source>
        <strain evidence="11">CBS107.38</strain>
    </source>
</reference>
<dbReference type="Proteomes" id="UP000596902">
    <property type="component" value="Unassembled WGS sequence"/>
</dbReference>
<dbReference type="AlphaFoldDB" id="A0A8H7BBV3"/>
<dbReference type="InterPro" id="IPR052337">
    <property type="entry name" value="SAT4-like"/>
</dbReference>
<feature type="domain" description="PNPLA" evidence="10">
    <location>
        <begin position="604"/>
        <end position="805"/>
    </location>
</feature>
<evidence type="ECO:0000313" key="11">
    <source>
        <dbReference type="EMBL" id="KAF7676425.1"/>
    </source>
</evidence>
<evidence type="ECO:0000256" key="1">
    <source>
        <dbReference type="ARBA" id="ARBA00004141"/>
    </source>
</evidence>
<sequence>MSNVNGVITAIPPPHGYEVNFANPQRRLLTEAYVIFTIENILALMFLGQRLYTKVRLMKQFQIDDALVILGWACSVGTQGVLITGFSTGSMGVHAWEIPIEKYAFYSRLILAAPLVYAPCCALTKITLCIFYSRLSPSVAFQWAVWTTVVICASSYIAIFFSLLFACKPIAASWDPLLRPTAACVNQGAIYIATAVIGIVTDVMLISIPIPTIWGLQMPTKQKIGLTLMFGVGSITMVTSIIRLIVLIPALTDMDQTWIIAVGSLWIIIESNLFVICCCLPTLRRFLKHVAPRLIGESRSSENKDSSDRNHGLRTWGSENTGPKRKYDTLMRTVDGTTQGDGDDEIPLASVPNKAGFRDRERKVPIGNVEMKGDNDSEEAILYERTVQVTYDGGAGGDPANPYTRQVWAGGQQSPTNLMSQSCLSKAVVHKPPIRPSVDRPSVILYGAIQPDPSKDWQTHLAASLSDLPIAILNPRRDDWDSSWVEDISFAPFKEQVEWEMDYARVADVIVFYFAGDAKALQPITLLELGLYAGTGKAIVCCPEGFWKRGNIQIVCERYGVDLVESVGELGDKIPLLTHAICTLLISRNLPERSVVMAGDLRLLSLDGGGVRGLASLYMLRKILSLVGSPKPCDYFDMICGTSTGGLIAIMLGRLEMSVDQCIEAYTGMMDVIFDPKDKKKLPFKIRNGKVQPQYKTKYMEQAIKQVMSNAGWTSDDRFRGSKNSSCKTVVIALTAEGRAPTRFTDYERPGEHSNFYNEVKIWEVARATSAATSFFAPMEITHAGEPRRFLDAGIGSNNPINELYLEAMSQFDKSEEEFDKQIRVLVSIGTGRPVLHGFGEKVTEVAKSIASIATETQDTANTFHLTHRKLANRGGYFRFNPPDLSGVAIDESSKKGIIASRTDTYGNDALTLEMVERWVAVAGFEKKQVSSPAIQPAHVKSPTTKLFYSLHKGPKYIKEYAPSYWQHLTLDSYYVYENIYDRCGPKDRKVTFNAFFEQFDSNQKPSPNHVFETWTRLLRDKQDVRNSVHRKPFVMAALYMIHIESSLDVAKMTTIDPNRREMLKRFTKWVPCQCDARCGRDWNFVNEVGLSRGGIGGEDCDLLKVFKSSNWKLMFRSDKVRKLEATRKIWEAAL</sequence>
<comment type="caution">
    <text evidence="7">Lacks conserved residue(s) required for the propagation of feature annotation.</text>
</comment>
<feature type="transmembrane region" description="Helical" evidence="9">
    <location>
        <begin position="67"/>
        <end position="89"/>
    </location>
</feature>
<evidence type="ECO:0000256" key="8">
    <source>
        <dbReference type="SAM" id="MobiDB-lite"/>
    </source>
</evidence>
<accession>A0A8H7BBV3</accession>
<dbReference type="Pfam" id="PF01734">
    <property type="entry name" value="Patatin"/>
    <property type="match status" value="1"/>
</dbReference>
<dbReference type="PANTHER" id="PTHR33048">
    <property type="entry name" value="PTH11-LIKE INTEGRAL MEMBRANE PROTEIN (AFU_ORTHOLOGUE AFUA_5G11245)"/>
    <property type="match status" value="1"/>
</dbReference>
<feature type="transmembrane region" description="Helical" evidence="9">
    <location>
        <begin position="28"/>
        <end position="47"/>
    </location>
</feature>
<dbReference type="GO" id="GO:0016042">
    <property type="term" value="P:lipid catabolic process"/>
    <property type="evidence" value="ECO:0007669"/>
    <property type="project" value="UniProtKB-UniRule"/>
</dbReference>
<keyword evidence="4 7" id="KW-0443">Lipid metabolism</keyword>
<dbReference type="Pfam" id="PF20684">
    <property type="entry name" value="Fung_rhodopsin"/>
    <property type="match status" value="1"/>
</dbReference>
<feature type="transmembrane region" description="Helical" evidence="9">
    <location>
        <begin position="109"/>
        <end position="131"/>
    </location>
</feature>
<evidence type="ECO:0000259" key="10">
    <source>
        <dbReference type="PROSITE" id="PS51635"/>
    </source>
</evidence>
<dbReference type="GO" id="GO:0016020">
    <property type="term" value="C:membrane"/>
    <property type="evidence" value="ECO:0007669"/>
    <property type="project" value="UniProtKB-SubCell"/>
</dbReference>
<dbReference type="Pfam" id="PF15891">
    <property type="entry name" value="Nuc_deoxyri_tr2"/>
    <property type="match status" value="1"/>
</dbReference>
<keyword evidence="12" id="KW-1185">Reference proteome</keyword>
<dbReference type="InterPro" id="IPR039470">
    <property type="entry name" value="Nuc_deoxyri_tr2"/>
</dbReference>
<dbReference type="GeneID" id="62204155"/>
<name>A0A8H7BBV3_9PLEO</name>
<dbReference type="RefSeq" id="XP_038786666.1">
    <property type="nucleotide sequence ID" value="XM_038930977.1"/>
</dbReference>
<dbReference type="GO" id="GO:0046486">
    <property type="term" value="P:glycerolipid metabolic process"/>
    <property type="evidence" value="ECO:0007669"/>
    <property type="project" value="UniProtKB-ARBA"/>
</dbReference>
<dbReference type="InterPro" id="IPR002641">
    <property type="entry name" value="PNPLA_dom"/>
</dbReference>
<comment type="similarity">
    <text evidence="6">Belongs to the SAT4 family.</text>
</comment>
<feature type="active site" description="Proton acceptor" evidence="7">
    <location>
        <position position="792"/>
    </location>
</feature>
<evidence type="ECO:0000256" key="2">
    <source>
        <dbReference type="ARBA" id="ARBA00022692"/>
    </source>
</evidence>
<keyword evidence="2 9" id="KW-0812">Transmembrane</keyword>
<feature type="short sequence motif" description="GXGXXG" evidence="7">
    <location>
        <begin position="608"/>
        <end position="613"/>
    </location>
</feature>
<dbReference type="Gene3D" id="3.40.50.450">
    <property type="match status" value="1"/>
</dbReference>
<keyword evidence="7" id="KW-0442">Lipid degradation</keyword>
<evidence type="ECO:0000256" key="7">
    <source>
        <dbReference type="PROSITE-ProRule" id="PRU01161"/>
    </source>
</evidence>
<evidence type="ECO:0000256" key="9">
    <source>
        <dbReference type="SAM" id="Phobius"/>
    </source>
</evidence>
<dbReference type="Gene3D" id="3.40.1090.10">
    <property type="entry name" value="Cytosolic phospholipase A2 catalytic domain"/>
    <property type="match status" value="1"/>
</dbReference>
<dbReference type="InterPro" id="IPR016035">
    <property type="entry name" value="Acyl_Trfase/lysoPLipase"/>
</dbReference>
<feature type="region of interest" description="Disordered" evidence="8">
    <location>
        <begin position="298"/>
        <end position="327"/>
    </location>
</feature>
<dbReference type="SUPFAM" id="SSF52151">
    <property type="entry name" value="FabD/lysophospholipase-like"/>
    <property type="match status" value="1"/>
</dbReference>
<evidence type="ECO:0000256" key="3">
    <source>
        <dbReference type="ARBA" id="ARBA00022989"/>
    </source>
</evidence>
<protein>
    <submittedName>
        <fullName evidence="11">Phospholipase</fullName>
    </submittedName>
</protein>
<feature type="active site" description="Nucleophile" evidence="7">
    <location>
        <position position="643"/>
    </location>
</feature>
<feature type="short sequence motif" description="GXSXG" evidence="7">
    <location>
        <begin position="641"/>
        <end position="645"/>
    </location>
</feature>
<feature type="transmembrane region" description="Helical" evidence="9">
    <location>
        <begin position="228"/>
        <end position="252"/>
    </location>
</feature>
<evidence type="ECO:0000313" key="12">
    <source>
        <dbReference type="Proteomes" id="UP000596902"/>
    </source>
</evidence>
<keyword evidence="3 9" id="KW-1133">Transmembrane helix</keyword>
<dbReference type="PROSITE" id="PS51635">
    <property type="entry name" value="PNPLA"/>
    <property type="match status" value="1"/>
</dbReference>
<organism evidence="11 12">
    <name type="scientific">Alternaria burnsii</name>
    <dbReference type="NCBI Taxonomy" id="1187904"/>
    <lineage>
        <taxon>Eukaryota</taxon>
        <taxon>Fungi</taxon>
        <taxon>Dikarya</taxon>
        <taxon>Ascomycota</taxon>
        <taxon>Pezizomycotina</taxon>
        <taxon>Dothideomycetes</taxon>
        <taxon>Pleosporomycetidae</taxon>
        <taxon>Pleosporales</taxon>
        <taxon>Pleosporineae</taxon>
        <taxon>Pleosporaceae</taxon>
        <taxon>Alternaria</taxon>
        <taxon>Alternaria sect. Alternaria</taxon>
    </lineage>
</organism>
<proteinExistence type="inferred from homology"/>
<feature type="compositionally biased region" description="Basic and acidic residues" evidence="8">
    <location>
        <begin position="299"/>
        <end position="311"/>
    </location>
</feature>
<dbReference type="GO" id="GO:0016787">
    <property type="term" value="F:hydrolase activity"/>
    <property type="evidence" value="ECO:0007669"/>
    <property type="project" value="UniProtKB-UniRule"/>
</dbReference>
<dbReference type="PANTHER" id="PTHR33048:SF124">
    <property type="entry name" value="INTEGRAL MEMBRANE PROTEIN"/>
    <property type="match status" value="1"/>
</dbReference>
<keyword evidence="5 9" id="KW-0472">Membrane</keyword>
<evidence type="ECO:0000256" key="6">
    <source>
        <dbReference type="ARBA" id="ARBA00038359"/>
    </source>
</evidence>
<reference evidence="11" key="2">
    <citation type="submission" date="2020-08" db="EMBL/GenBank/DDBJ databases">
        <title>Draft Genome Sequence of Cumin Blight Pathogen Alternaria burnsii.</title>
        <authorList>
            <person name="Feng Z."/>
        </authorList>
    </citation>
    <scope>NUCLEOTIDE SEQUENCE</scope>
    <source>
        <strain evidence="11">CBS107.38</strain>
    </source>
</reference>
<keyword evidence="7" id="KW-0378">Hydrolase</keyword>